<dbReference type="GO" id="GO:0032880">
    <property type="term" value="P:regulation of protein localization"/>
    <property type="evidence" value="ECO:0007669"/>
    <property type="project" value="TreeGrafter"/>
</dbReference>
<evidence type="ECO:0000313" key="3">
    <source>
        <dbReference type="Proteomes" id="UP000271889"/>
    </source>
</evidence>
<evidence type="ECO:0000313" key="2">
    <source>
        <dbReference type="EMBL" id="VDN22585.1"/>
    </source>
</evidence>
<dbReference type="Proteomes" id="UP000271889">
    <property type="component" value="Unassembled WGS sequence"/>
</dbReference>
<dbReference type="GO" id="GO:0050839">
    <property type="term" value="F:cell adhesion molecule binding"/>
    <property type="evidence" value="ECO:0007669"/>
    <property type="project" value="TreeGrafter"/>
</dbReference>
<dbReference type="PANTHER" id="PTHR10398:SF2">
    <property type="entry name" value="AFADIN"/>
    <property type="match status" value="1"/>
</dbReference>
<evidence type="ECO:0000259" key="1">
    <source>
        <dbReference type="PROSITE" id="PS51126"/>
    </source>
</evidence>
<accession>A0A3P7LZX2</accession>
<dbReference type="InterPro" id="IPR028842">
    <property type="entry name" value="Afadin"/>
</dbReference>
<protein>
    <recommendedName>
        <fullName evidence="1">Dilute domain-containing protein</fullName>
    </recommendedName>
</protein>
<dbReference type="InterPro" id="IPR002710">
    <property type="entry name" value="Dilute_dom"/>
</dbReference>
<dbReference type="AlphaFoldDB" id="A0A3P7LZX2"/>
<reference evidence="2 3" key="1">
    <citation type="submission" date="2018-11" db="EMBL/GenBank/DDBJ databases">
        <authorList>
            <consortium name="Pathogen Informatics"/>
        </authorList>
    </citation>
    <scope>NUCLEOTIDE SEQUENCE [LARGE SCALE GENOMIC DNA]</scope>
</reference>
<dbReference type="PROSITE" id="PS51126">
    <property type="entry name" value="DILUTE"/>
    <property type="match status" value="1"/>
</dbReference>
<feature type="domain" description="Dilute" evidence="1">
    <location>
        <begin position="1"/>
        <end position="73"/>
    </location>
</feature>
<name>A0A3P7LZX2_CYLGO</name>
<dbReference type="GO" id="GO:0005912">
    <property type="term" value="C:adherens junction"/>
    <property type="evidence" value="ECO:0007669"/>
    <property type="project" value="TreeGrafter"/>
</dbReference>
<keyword evidence="3" id="KW-1185">Reference proteome</keyword>
<dbReference type="EMBL" id="UYRV01106619">
    <property type="protein sequence ID" value="VDN22585.1"/>
    <property type="molecule type" value="Genomic_DNA"/>
</dbReference>
<gene>
    <name evidence="2" type="ORF">CGOC_LOCUS9340</name>
</gene>
<sequence length="112" mass="12660">MGVELAAECHLDRSRQAATLLAAQKNDVAALGATCYKLNSLQVRHLLTHFVAQDGEIPCDNDVITRIVGLSERQADALTLQVKSRTFFYILKSYTKNYLSKRYNENRKNKKS</sequence>
<dbReference type="OrthoDB" id="5860365at2759"/>
<organism evidence="2 3">
    <name type="scientific">Cylicostephanus goldi</name>
    <name type="common">Nematode worm</name>
    <dbReference type="NCBI Taxonomy" id="71465"/>
    <lineage>
        <taxon>Eukaryota</taxon>
        <taxon>Metazoa</taxon>
        <taxon>Ecdysozoa</taxon>
        <taxon>Nematoda</taxon>
        <taxon>Chromadorea</taxon>
        <taxon>Rhabditida</taxon>
        <taxon>Rhabditina</taxon>
        <taxon>Rhabditomorpha</taxon>
        <taxon>Strongyloidea</taxon>
        <taxon>Strongylidae</taxon>
        <taxon>Cylicostephanus</taxon>
    </lineage>
</organism>
<proteinExistence type="predicted"/>
<dbReference type="PANTHER" id="PTHR10398">
    <property type="entry name" value="AFADIN"/>
    <property type="match status" value="1"/>
</dbReference>
<dbReference type="Pfam" id="PF01843">
    <property type="entry name" value="DIL"/>
    <property type="match status" value="1"/>
</dbReference>